<organism evidence="1 2">
    <name type="scientific">Aeromicrobium alkaliterrae</name>
    <dbReference type="NCBI Taxonomy" id="302168"/>
    <lineage>
        <taxon>Bacteria</taxon>
        <taxon>Bacillati</taxon>
        <taxon>Actinomycetota</taxon>
        <taxon>Actinomycetes</taxon>
        <taxon>Propionibacteriales</taxon>
        <taxon>Nocardioidaceae</taxon>
        <taxon>Aeromicrobium</taxon>
    </lineage>
</organism>
<name>A0ABN2JQL6_9ACTN</name>
<dbReference type="RefSeq" id="WP_344199567.1">
    <property type="nucleotide sequence ID" value="NZ_BAAAME010000003.1"/>
</dbReference>
<sequence length="308" mass="32043">MDVLVEVERSGLVESRHRGVLVHVDAAGEVDWALGDPGTVIFPRSANKPLQALAMLEAGLPLDGAELAIATSSHHGEVFQLDVVRAILARAGLDESALQTPASWPDSPHEHARVIREGGGKAPILMDCSGKHAAMLLTCARQGWPIESYLDPEHPLQQQVTEVFTRETGAPPPVVGVDGCGAPLLATTVLGLARAIGRVATGATPETRRLVDAITAHPTHVSGTRSTERHFITGLPGAIAKTAAESTMVVGWPDGSALVGKIEDGGARALTVAMSRAVELLGGPVVLPEPRPAVLGGGRPVGEVRPAF</sequence>
<evidence type="ECO:0000313" key="2">
    <source>
        <dbReference type="Proteomes" id="UP001501057"/>
    </source>
</evidence>
<dbReference type="PANTHER" id="PTHR42110">
    <property type="entry name" value="L-ASPARAGINASE, PUTATIVE (AFU_ORTHOLOGUE AFUA_3G11890)-RELATED"/>
    <property type="match status" value="1"/>
</dbReference>
<gene>
    <name evidence="1" type="ORF">GCM10009710_15210</name>
</gene>
<dbReference type="Proteomes" id="UP001501057">
    <property type="component" value="Unassembled WGS sequence"/>
</dbReference>
<dbReference type="EMBL" id="BAAAME010000003">
    <property type="protein sequence ID" value="GAA1735730.1"/>
    <property type="molecule type" value="Genomic_DNA"/>
</dbReference>
<evidence type="ECO:0000313" key="1">
    <source>
        <dbReference type="EMBL" id="GAA1735730.1"/>
    </source>
</evidence>
<comment type="caution">
    <text evidence="1">The sequence shown here is derived from an EMBL/GenBank/DDBJ whole genome shotgun (WGS) entry which is preliminary data.</text>
</comment>
<reference evidence="1 2" key="1">
    <citation type="journal article" date="2019" name="Int. J. Syst. Evol. Microbiol.">
        <title>The Global Catalogue of Microorganisms (GCM) 10K type strain sequencing project: providing services to taxonomists for standard genome sequencing and annotation.</title>
        <authorList>
            <consortium name="The Broad Institute Genomics Platform"/>
            <consortium name="The Broad Institute Genome Sequencing Center for Infectious Disease"/>
            <person name="Wu L."/>
            <person name="Ma J."/>
        </authorList>
    </citation>
    <scope>NUCLEOTIDE SEQUENCE [LARGE SCALE GENOMIC DNA]</scope>
    <source>
        <strain evidence="1 2">JCM 13518</strain>
    </source>
</reference>
<dbReference type="PANTHER" id="PTHR42110:SF1">
    <property type="entry name" value="L-ASPARAGINASE, PUTATIVE (AFU_ORTHOLOGUE AFUA_3G11890)-RELATED"/>
    <property type="match status" value="1"/>
</dbReference>
<keyword evidence="2" id="KW-1185">Reference proteome</keyword>
<dbReference type="Pfam" id="PF06089">
    <property type="entry name" value="Asparaginase_II"/>
    <property type="match status" value="1"/>
</dbReference>
<dbReference type="InterPro" id="IPR010349">
    <property type="entry name" value="Asparaginase_II"/>
</dbReference>
<accession>A0ABN2JQL6</accession>
<proteinExistence type="predicted"/>
<protein>
    <submittedName>
        <fullName evidence="1">Asparaginase</fullName>
    </submittedName>
</protein>